<evidence type="ECO:0000256" key="4">
    <source>
        <dbReference type="SAM" id="SignalP"/>
    </source>
</evidence>
<dbReference type="InterPro" id="IPR020011">
    <property type="entry name" value="FimV_C"/>
</dbReference>
<sequence length="476" mass="47203">MKTRQSATLIPRVRMLAAAALMTGAALPLAAQSPAVAPSGAGSAIVVQTKPGAMVSRIASAHRPAGASLDQMLLAILQANPDAFMAGNINLLKKGAALTMPAAAEVLATPAADARRMIQQQNAAFEKHGYRLVQMASATVASTGASTPASPDGSATTAPAPNADAGSGTQAPADTAASHQAAPIAAADSASAPSQAAPAAGTASAVAAEPAAASSTAGTASAVAPATPASDAASAIVPAIASSAPAEAVSAPDAAAPAPASDTGINPMVWLAAGSALLLALVAWLMLRIRRMREEERLAAEAAAAQPRAAAEALSRVWDVDHQAGEPPSQAQDASPTTAAGTAAAATAAAIATPGAGTTGVAQATLKDQPEASTAEIDGLTLDLSALEEARNTDAPAIQPRTFDFSSIDLELEDPADTTASPEALQTRLELAREFLAISDYDGARALAEEVADKADEALEAQARQLLADIDAAEKQ</sequence>
<evidence type="ECO:0000313" key="6">
    <source>
        <dbReference type="Proteomes" id="UP000199531"/>
    </source>
</evidence>
<dbReference type="NCBIfam" id="TIGR03505">
    <property type="entry name" value="FimV_core"/>
    <property type="match status" value="1"/>
</dbReference>
<dbReference type="EMBL" id="FOCW01000001">
    <property type="protein sequence ID" value="SEN16480.1"/>
    <property type="molecule type" value="Genomic_DNA"/>
</dbReference>
<organism evidence="5 6">
    <name type="scientific">Brachymonas denitrificans DSM 15123</name>
    <dbReference type="NCBI Taxonomy" id="1121117"/>
    <lineage>
        <taxon>Bacteria</taxon>
        <taxon>Pseudomonadati</taxon>
        <taxon>Pseudomonadota</taxon>
        <taxon>Betaproteobacteria</taxon>
        <taxon>Burkholderiales</taxon>
        <taxon>Comamonadaceae</taxon>
        <taxon>Brachymonas</taxon>
    </lineage>
</organism>
<name>A0A1H8EAR1_9BURK</name>
<evidence type="ECO:0000256" key="2">
    <source>
        <dbReference type="SAM" id="MobiDB-lite"/>
    </source>
</evidence>
<evidence type="ECO:0000256" key="1">
    <source>
        <dbReference type="SAM" id="Coils"/>
    </source>
</evidence>
<feature type="transmembrane region" description="Helical" evidence="3">
    <location>
        <begin position="268"/>
        <end position="287"/>
    </location>
</feature>
<keyword evidence="1" id="KW-0175">Coiled coil</keyword>
<keyword evidence="3" id="KW-1133">Transmembrane helix</keyword>
<proteinExistence type="predicted"/>
<dbReference type="NCBIfam" id="TIGR03504">
    <property type="entry name" value="FimV_Cterm"/>
    <property type="match status" value="1"/>
</dbReference>
<reference evidence="5 6" key="1">
    <citation type="submission" date="2016-10" db="EMBL/GenBank/DDBJ databases">
        <authorList>
            <person name="de Groot N.N."/>
        </authorList>
    </citation>
    <scope>NUCLEOTIDE SEQUENCE [LARGE SCALE GENOMIC DNA]</scope>
    <source>
        <strain evidence="5 6">DSM 15123</strain>
    </source>
</reference>
<gene>
    <name evidence="5" type="ORF">SAMN02745977_00622</name>
</gene>
<evidence type="ECO:0000256" key="3">
    <source>
        <dbReference type="SAM" id="Phobius"/>
    </source>
</evidence>
<dbReference type="STRING" id="1121117.SAMN02745977_00622"/>
<keyword evidence="3" id="KW-0812">Transmembrane</keyword>
<protein>
    <submittedName>
        <fullName evidence="5">FimV N-terminal domain-containing protein</fullName>
    </submittedName>
</protein>
<dbReference type="OrthoDB" id="5298707at2"/>
<dbReference type="RefSeq" id="WP_091813704.1">
    <property type="nucleotide sequence ID" value="NZ_FOCW01000001.1"/>
</dbReference>
<feature type="compositionally biased region" description="Low complexity" evidence="2">
    <location>
        <begin position="175"/>
        <end position="190"/>
    </location>
</feature>
<feature type="coiled-coil region" evidence="1">
    <location>
        <begin position="444"/>
        <end position="476"/>
    </location>
</feature>
<keyword evidence="3" id="KW-0472">Membrane</keyword>
<accession>A0A1H8EAR1</accession>
<evidence type="ECO:0000313" key="5">
    <source>
        <dbReference type="EMBL" id="SEN16480.1"/>
    </source>
</evidence>
<keyword evidence="6" id="KW-1185">Reference proteome</keyword>
<dbReference type="InterPro" id="IPR038440">
    <property type="entry name" value="FimV_C_sf"/>
</dbReference>
<feature type="signal peptide" evidence="4">
    <location>
        <begin position="1"/>
        <end position="30"/>
    </location>
</feature>
<dbReference type="AlphaFoldDB" id="A0A1H8EAR1"/>
<feature type="chain" id="PRO_5011771997" evidence="4">
    <location>
        <begin position="31"/>
        <end position="476"/>
    </location>
</feature>
<dbReference type="Gene3D" id="1.20.58.2200">
    <property type="match status" value="1"/>
</dbReference>
<dbReference type="Proteomes" id="UP000199531">
    <property type="component" value="Unassembled WGS sequence"/>
</dbReference>
<feature type="region of interest" description="Disordered" evidence="2">
    <location>
        <begin position="143"/>
        <end position="190"/>
    </location>
</feature>
<dbReference type="InterPro" id="IPR020012">
    <property type="entry name" value="LysM_FimV"/>
</dbReference>
<keyword evidence="4" id="KW-0732">Signal</keyword>